<sequence>MYLTVRGNLEGQTSSSSNEGERPAKRRKIKAKRASQSSSLSSQIISIDSNTDNSDNDVVIVKEEFIDPEYIGSSSIDTQEQSKEYGQINTVITEDTDNSHSSCAVYLDDSSLYKEALVDQIDVYVKEEPSDTEYSNKCSQEDFEPPVSEFAYIDDISVEKRPKLCVRKSRGVYQVYTSEEKAKIAKYAIENGIANCC</sequence>
<dbReference type="EMBL" id="VSWD01000008">
    <property type="protein sequence ID" value="KAK3095617.1"/>
    <property type="molecule type" value="Genomic_DNA"/>
</dbReference>
<evidence type="ECO:0000256" key="1">
    <source>
        <dbReference type="SAM" id="MobiDB-lite"/>
    </source>
</evidence>
<dbReference type="Proteomes" id="UP001186944">
    <property type="component" value="Unassembled WGS sequence"/>
</dbReference>
<name>A0AA88XZR0_PINIB</name>
<keyword evidence="3" id="KW-1185">Reference proteome</keyword>
<feature type="region of interest" description="Disordered" evidence="1">
    <location>
        <begin position="1"/>
        <end position="48"/>
    </location>
</feature>
<evidence type="ECO:0000313" key="2">
    <source>
        <dbReference type="EMBL" id="KAK3095617.1"/>
    </source>
</evidence>
<gene>
    <name evidence="2" type="ORF">FSP39_016695</name>
</gene>
<evidence type="ECO:0000313" key="3">
    <source>
        <dbReference type="Proteomes" id="UP001186944"/>
    </source>
</evidence>
<dbReference type="AlphaFoldDB" id="A0AA88XZR0"/>
<feature type="compositionally biased region" description="Low complexity" evidence="1">
    <location>
        <begin position="34"/>
        <end position="48"/>
    </location>
</feature>
<protein>
    <submittedName>
        <fullName evidence="2">Uncharacterized protein</fullName>
    </submittedName>
</protein>
<proteinExistence type="predicted"/>
<comment type="caution">
    <text evidence="2">The sequence shown here is derived from an EMBL/GenBank/DDBJ whole genome shotgun (WGS) entry which is preliminary data.</text>
</comment>
<reference evidence="2" key="1">
    <citation type="submission" date="2019-08" db="EMBL/GenBank/DDBJ databases">
        <title>The improved chromosome-level genome for the pearl oyster Pinctada fucata martensii using PacBio sequencing and Hi-C.</title>
        <authorList>
            <person name="Zheng Z."/>
        </authorList>
    </citation>
    <scope>NUCLEOTIDE SEQUENCE</scope>
    <source>
        <strain evidence="2">ZZ-2019</strain>
        <tissue evidence="2">Adductor muscle</tissue>
    </source>
</reference>
<feature type="compositionally biased region" description="Basic residues" evidence="1">
    <location>
        <begin position="24"/>
        <end position="33"/>
    </location>
</feature>
<accession>A0AA88XZR0</accession>
<organism evidence="2 3">
    <name type="scientific">Pinctada imbricata</name>
    <name type="common">Atlantic pearl-oyster</name>
    <name type="synonym">Pinctada martensii</name>
    <dbReference type="NCBI Taxonomy" id="66713"/>
    <lineage>
        <taxon>Eukaryota</taxon>
        <taxon>Metazoa</taxon>
        <taxon>Spiralia</taxon>
        <taxon>Lophotrochozoa</taxon>
        <taxon>Mollusca</taxon>
        <taxon>Bivalvia</taxon>
        <taxon>Autobranchia</taxon>
        <taxon>Pteriomorphia</taxon>
        <taxon>Pterioida</taxon>
        <taxon>Pterioidea</taxon>
        <taxon>Pteriidae</taxon>
        <taxon>Pinctada</taxon>
    </lineage>
</organism>